<organism evidence="1 2">
    <name type="scientific">Candidatus Daviesbacteria bacterium RIFCSPHIGHO2_12_FULL_37_11</name>
    <dbReference type="NCBI Taxonomy" id="1797777"/>
    <lineage>
        <taxon>Bacteria</taxon>
        <taxon>Candidatus Daviesiibacteriota</taxon>
    </lineage>
</organism>
<sequence length="78" mass="8813">MLICSRCNKGKTILSYSRHKKGSSGSGGVWALRAPIHQRIQKPNLHVYKGKKYCTKCLRIVKPEFSLQKPVEAMQAQV</sequence>
<dbReference type="AlphaFoldDB" id="A0A1F5KAL4"/>
<dbReference type="Proteomes" id="UP000176527">
    <property type="component" value="Unassembled WGS sequence"/>
</dbReference>
<evidence type="ECO:0000313" key="1">
    <source>
        <dbReference type="EMBL" id="OGE37939.1"/>
    </source>
</evidence>
<proteinExistence type="predicted"/>
<reference evidence="1 2" key="1">
    <citation type="journal article" date="2016" name="Nat. Commun.">
        <title>Thousands of microbial genomes shed light on interconnected biogeochemical processes in an aquifer system.</title>
        <authorList>
            <person name="Anantharaman K."/>
            <person name="Brown C.T."/>
            <person name="Hug L.A."/>
            <person name="Sharon I."/>
            <person name="Castelle C.J."/>
            <person name="Probst A.J."/>
            <person name="Thomas B.C."/>
            <person name="Singh A."/>
            <person name="Wilkins M.J."/>
            <person name="Karaoz U."/>
            <person name="Brodie E.L."/>
            <person name="Williams K.H."/>
            <person name="Hubbard S.S."/>
            <person name="Banfield J.F."/>
        </authorList>
    </citation>
    <scope>NUCLEOTIDE SEQUENCE [LARGE SCALE GENOMIC DNA]</scope>
</reference>
<name>A0A1F5KAL4_9BACT</name>
<evidence type="ECO:0000313" key="2">
    <source>
        <dbReference type="Proteomes" id="UP000176527"/>
    </source>
</evidence>
<protein>
    <recommendedName>
        <fullName evidence="3">50S ribosomal protein L28</fullName>
    </recommendedName>
</protein>
<dbReference type="EMBL" id="MFDE01000033">
    <property type="protein sequence ID" value="OGE37939.1"/>
    <property type="molecule type" value="Genomic_DNA"/>
</dbReference>
<evidence type="ECO:0008006" key="3">
    <source>
        <dbReference type="Google" id="ProtNLM"/>
    </source>
</evidence>
<gene>
    <name evidence="1" type="ORF">A3F00_00335</name>
</gene>
<accession>A0A1F5KAL4</accession>
<comment type="caution">
    <text evidence="1">The sequence shown here is derived from an EMBL/GenBank/DDBJ whole genome shotgun (WGS) entry which is preliminary data.</text>
</comment>